<evidence type="ECO:0000256" key="7">
    <source>
        <dbReference type="ARBA" id="ARBA00031011"/>
    </source>
</evidence>
<accession>A0A3N2R627</accession>
<dbReference type="GO" id="GO:0102276">
    <property type="term" value="F:2-oxoglutarate oxygenase/decarboxylase (ethylene-forming) activity"/>
    <property type="evidence" value="ECO:0007669"/>
    <property type="project" value="UniProtKB-EC"/>
</dbReference>
<evidence type="ECO:0000313" key="14">
    <source>
        <dbReference type="Proteomes" id="UP000268016"/>
    </source>
</evidence>
<dbReference type="EC" id="1.13.12.19" evidence="4"/>
<evidence type="ECO:0000256" key="10">
    <source>
        <dbReference type="ARBA" id="ARBA00049359"/>
    </source>
</evidence>
<evidence type="ECO:0000256" key="6">
    <source>
        <dbReference type="ARBA" id="ARBA00022666"/>
    </source>
</evidence>
<protein>
    <recommendedName>
        <fullName evidence="5">2-oxoglutarate-dependent ethylene/succinate-forming enzyme</fullName>
        <ecNumber evidence="4">1.13.12.19</ecNumber>
        <ecNumber evidence="3">1.14.20.7</ecNumber>
    </recommendedName>
    <alternativeName>
        <fullName evidence="7">2-oxoglutarate dioxygenase (ethylene-forming)</fullName>
    </alternativeName>
    <alternativeName>
        <fullName evidence="8">2-oxoglutarate/L-arginine monooxygenase/decarboxylase (succinate-forming)</fullName>
    </alternativeName>
</protein>
<dbReference type="PRINTS" id="PR00682">
    <property type="entry name" value="IPNSYNTHASE"/>
</dbReference>
<evidence type="ECO:0000313" key="13">
    <source>
        <dbReference type="EMBL" id="ROU02919.1"/>
    </source>
</evidence>
<dbReference type="AlphaFoldDB" id="A0A3N2R627"/>
<reference evidence="13 14" key="1">
    <citation type="submission" date="2018-10" db="EMBL/GenBank/DDBJ databases">
        <title>Histidinibacterium lentulum gen. nov., sp. nov., a marine bacterium from the culture broth of Picochlorum sp. 122.</title>
        <authorList>
            <person name="Wang G."/>
        </authorList>
    </citation>
    <scope>NUCLEOTIDE SEQUENCE [LARGE SCALE GENOMIC DNA]</scope>
    <source>
        <strain evidence="13 14">B17</strain>
    </source>
</reference>
<evidence type="ECO:0000256" key="1">
    <source>
        <dbReference type="ARBA" id="ARBA00001954"/>
    </source>
</evidence>
<dbReference type="GO" id="GO:0046872">
    <property type="term" value="F:metal ion binding"/>
    <property type="evidence" value="ECO:0007669"/>
    <property type="project" value="UniProtKB-KW"/>
</dbReference>
<evidence type="ECO:0000256" key="4">
    <source>
        <dbReference type="ARBA" id="ARBA00012531"/>
    </source>
</evidence>
<evidence type="ECO:0000259" key="12">
    <source>
        <dbReference type="PROSITE" id="PS51471"/>
    </source>
</evidence>
<comment type="catalytic activity">
    <reaction evidence="10">
        <text>L-arginine + 2-oxoglutarate + O2 = guanidine + L-glutamate 5-semialdehyde + succinate + CO2</text>
        <dbReference type="Rhea" id="RHEA:31535"/>
        <dbReference type="ChEBI" id="CHEBI:15379"/>
        <dbReference type="ChEBI" id="CHEBI:16526"/>
        <dbReference type="ChEBI" id="CHEBI:16810"/>
        <dbReference type="ChEBI" id="CHEBI:30031"/>
        <dbReference type="ChEBI" id="CHEBI:30087"/>
        <dbReference type="ChEBI" id="CHEBI:32682"/>
        <dbReference type="ChEBI" id="CHEBI:58066"/>
        <dbReference type="EC" id="1.14.20.7"/>
    </reaction>
</comment>
<sequence>MTDQKFPKAYEKARDVDISAIPVIDFEGFRDGSESTRAAIAERIAAACETVGFFYLAGHGVPQSLIDDTFGMSATFFAQPFEDRMKTGATLDWWRGYVPSKLEGEGGQVGGAIETFRTMFELAPDDPDVKMGKPMHAPNRWPDHLAGFKDTVTAYQESQLDLSVHLAKAFAMGLDLPEDWFAPYYKRPLVQLSLLHYRPPKSQREEDFEIGAGEHTDTGAFTLLMQDDTGGLEVGHLENEWISAPPIAGTYVINIGDMMMRWTNGRYRSTPHRVVNRSTKPRYSIPFFANPDYDSIIAPPPQLVEPGTPVAFPPLHFGEYMDDFYSKGMAYLRK</sequence>
<comment type="pathway">
    <text evidence="2">Alkene biosynthesis; ethylene biosynthesis via 2-oxoglutarate.</text>
</comment>
<dbReference type="Pfam" id="PF14226">
    <property type="entry name" value="DIOX_N"/>
    <property type="match status" value="1"/>
</dbReference>
<keyword evidence="11" id="KW-0408">Iron</keyword>
<evidence type="ECO:0000256" key="2">
    <source>
        <dbReference type="ARBA" id="ARBA00004767"/>
    </source>
</evidence>
<comment type="similarity">
    <text evidence="11">Belongs to the iron/ascorbate-dependent oxidoreductase family.</text>
</comment>
<comment type="cofactor">
    <cofactor evidence="1">
        <name>Fe(2+)</name>
        <dbReference type="ChEBI" id="CHEBI:29033"/>
    </cofactor>
</comment>
<dbReference type="EC" id="1.14.20.7" evidence="3"/>
<comment type="catalytic activity">
    <reaction evidence="9">
        <text>2-oxoglutarate + O2 + 2 H(+) = ethene + 3 CO2 + H2O</text>
        <dbReference type="Rhea" id="RHEA:31523"/>
        <dbReference type="ChEBI" id="CHEBI:15377"/>
        <dbReference type="ChEBI" id="CHEBI:15378"/>
        <dbReference type="ChEBI" id="CHEBI:15379"/>
        <dbReference type="ChEBI" id="CHEBI:16526"/>
        <dbReference type="ChEBI" id="CHEBI:16810"/>
        <dbReference type="ChEBI" id="CHEBI:18153"/>
        <dbReference type="EC" id="1.13.12.19"/>
    </reaction>
</comment>
<dbReference type="OrthoDB" id="21825at2"/>
<evidence type="ECO:0000256" key="3">
    <source>
        <dbReference type="ARBA" id="ARBA00012293"/>
    </source>
</evidence>
<dbReference type="RefSeq" id="WP_123641470.1">
    <property type="nucleotide sequence ID" value="NZ_ML119083.1"/>
</dbReference>
<dbReference type="EMBL" id="RDRB01000003">
    <property type="protein sequence ID" value="ROU02919.1"/>
    <property type="molecule type" value="Genomic_DNA"/>
</dbReference>
<dbReference type="InterPro" id="IPR005123">
    <property type="entry name" value="Oxoglu/Fe-dep_dioxygenase_dom"/>
</dbReference>
<dbReference type="InterPro" id="IPR044861">
    <property type="entry name" value="IPNS-like_FE2OG_OXY"/>
</dbReference>
<evidence type="ECO:0000256" key="5">
    <source>
        <dbReference type="ARBA" id="ARBA00019045"/>
    </source>
</evidence>
<feature type="domain" description="Fe2OG dioxygenase" evidence="12">
    <location>
        <begin position="188"/>
        <end position="291"/>
    </location>
</feature>
<dbReference type="PROSITE" id="PS51471">
    <property type="entry name" value="FE2OG_OXY"/>
    <property type="match status" value="1"/>
</dbReference>
<comment type="caution">
    <text evidence="13">The sequence shown here is derived from an EMBL/GenBank/DDBJ whole genome shotgun (WGS) entry which is preliminary data.</text>
</comment>
<dbReference type="InterPro" id="IPR050231">
    <property type="entry name" value="Iron_ascorbate_oxido_reductase"/>
</dbReference>
<dbReference type="GO" id="GO:0009693">
    <property type="term" value="P:ethylene biosynthetic process"/>
    <property type="evidence" value="ECO:0007669"/>
    <property type="project" value="UniProtKB-KW"/>
</dbReference>
<evidence type="ECO:0000256" key="8">
    <source>
        <dbReference type="ARBA" id="ARBA00031282"/>
    </source>
</evidence>
<dbReference type="InterPro" id="IPR026992">
    <property type="entry name" value="DIOX_N"/>
</dbReference>
<keyword evidence="11" id="KW-0479">Metal-binding</keyword>
<evidence type="ECO:0000256" key="11">
    <source>
        <dbReference type="RuleBase" id="RU003682"/>
    </source>
</evidence>
<proteinExistence type="inferred from homology"/>
<dbReference type="Proteomes" id="UP000268016">
    <property type="component" value="Unassembled WGS sequence"/>
</dbReference>
<evidence type="ECO:0000256" key="9">
    <source>
        <dbReference type="ARBA" id="ARBA00047725"/>
    </source>
</evidence>
<dbReference type="SUPFAM" id="SSF51197">
    <property type="entry name" value="Clavaminate synthase-like"/>
    <property type="match status" value="1"/>
</dbReference>
<organism evidence="13 14">
    <name type="scientific">Histidinibacterium lentulum</name>
    <dbReference type="NCBI Taxonomy" id="2480588"/>
    <lineage>
        <taxon>Bacteria</taxon>
        <taxon>Pseudomonadati</taxon>
        <taxon>Pseudomonadota</taxon>
        <taxon>Alphaproteobacteria</taxon>
        <taxon>Rhodobacterales</taxon>
        <taxon>Paracoccaceae</taxon>
        <taxon>Histidinibacterium</taxon>
    </lineage>
</organism>
<dbReference type="Pfam" id="PF03171">
    <property type="entry name" value="2OG-FeII_Oxy"/>
    <property type="match status" value="1"/>
</dbReference>
<dbReference type="PANTHER" id="PTHR47990">
    <property type="entry name" value="2-OXOGLUTARATE (2OG) AND FE(II)-DEPENDENT OXYGENASE SUPERFAMILY PROTEIN-RELATED"/>
    <property type="match status" value="1"/>
</dbReference>
<name>A0A3N2R627_9RHOB</name>
<keyword evidence="6" id="KW-0266">Ethylene biosynthesis</keyword>
<dbReference type="InterPro" id="IPR027443">
    <property type="entry name" value="IPNS-like_sf"/>
</dbReference>
<keyword evidence="11" id="KW-0560">Oxidoreductase</keyword>
<keyword evidence="14" id="KW-1185">Reference proteome</keyword>
<gene>
    <name evidence="13" type="ORF">EAT49_06360</name>
</gene>
<dbReference type="Gene3D" id="2.60.120.330">
    <property type="entry name" value="B-lactam Antibiotic, Isopenicillin N Synthase, Chain"/>
    <property type="match status" value="1"/>
</dbReference>